<dbReference type="InterPro" id="IPR021109">
    <property type="entry name" value="Peptidase_aspartic_dom_sf"/>
</dbReference>
<gene>
    <name evidence="1" type="ORF">F2Q69_00014470</name>
</gene>
<dbReference type="Proteomes" id="UP000712600">
    <property type="component" value="Unassembled WGS sequence"/>
</dbReference>
<organism evidence="1 2">
    <name type="scientific">Brassica cretica</name>
    <name type="common">Mustard</name>
    <dbReference type="NCBI Taxonomy" id="69181"/>
    <lineage>
        <taxon>Eukaryota</taxon>
        <taxon>Viridiplantae</taxon>
        <taxon>Streptophyta</taxon>
        <taxon>Embryophyta</taxon>
        <taxon>Tracheophyta</taxon>
        <taxon>Spermatophyta</taxon>
        <taxon>Magnoliopsida</taxon>
        <taxon>eudicotyledons</taxon>
        <taxon>Gunneridae</taxon>
        <taxon>Pentapetalae</taxon>
        <taxon>rosids</taxon>
        <taxon>malvids</taxon>
        <taxon>Brassicales</taxon>
        <taxon>Brassicaceae</taxon>
        <taxon>Brassiceae</taxon>
        <taxon>Brassica</taxon>
    </lineage>
</organism>
<proteinExistence type="predicted"/>
<evidence type="ECO:0000313" key="1">
    <source>
        <dbReference type="EMBL" id="KAF3554809.1"/>
    </source>
</evidence>
<reference evidence="1" key="1">
    <citation type="submission" date="2019-12" db="EMBL/GenBank/DDBJ databases">
        <title>Genome sequencing and annotation of Brassica cretica.</title>
        <authorList>
            <person name="Studholme D.J."/>
            <person name="Sarris P."/>
        </authorList>
    </citation>
    <scope>NUCLEOTIDE SEQUENCE</scope>
    <source>
        <strain evidence="1">PFS-109/04</strain>
        <tissue evidence="1">Leaf</tissue>
    </source>
</reference>
<sequence>MEEVKDFFDEARSAFKWVKKMTKVGDPGKFEVPCTISGIEFHDAPRDTWTVVSAMPKDITEKLGLATKVSKTKLAFPDLSSRSSPGVVNNLDVKIENYIVSVDFHVL</sequence>
<dbReference type="EMBL" id="QGKX02000996">
    <property type="protein sequence ID" value="KAF3554809.1"/>
    <property type="molecule type" value="Genomic_DNA"/>
</dbReference>
<protein>
    <submittedName>
        <fullName evidence="1">Uncharacterized protein</fullName>
    </submittedName>
</protein>
<name>A0A8S9QWM8_BRACR</name>
<dbReference type="Gene3D" id="2.40.70.10">
    <property type="entry name" value="Acid Proteases"/>
    <property type="match status" value="1"/>
</dbReference>
<comment type="caution">
    <text evidence="1">The sequence shown here is derived from an EMBL/GenBank/DDBJ whole genome shotgun (WGS) entry which is preliminary data.</text>
</comment>
<evidence type="ECO:0000313" key="2">
    <source>
        <dbReference type="Proteomes" id="UP000712600"/>
    </source>
</evidence>
<accession>A0A8S9QWM8</accession>
<dbReference type="AlphaFoldDB" id="A0A8S9QWM8"/>